<dbReference type="AlphaFoldDB" id="A0A0D0BIN7"/>
<sequence length="67" mass="8060">MNINRNVGYNCKNISIVANKLHMRVQDEVVSLPRFLLGKMNRYIVQTWRIKSPLLYHHCKTYIGQRW</sequence>
<dbReference type="InParanoid" id="A0A0D0BIN7"/>
<dbReference type="EMBL" id="KN835132">
    <property type="protein sequence ID" value="KIK49419.1"/>
    <property type="molecule type" value="Genomic_DNA"/>
</dbReference>
<proteinExistence type="predicted"/>
<keyword evidence="2" id="KW-1185">Reference proteome</keyword>
<evidence type="ECO:0000313" key="2">
    <source>
        <dbReference type="Proteomes" id="UP000054485"/>
    </source>
</evidence>
<organism evidence="1 2">
    <name type="scientific">Suillus luteus UH-Slu-Lm8-n1</name>
    <dbReference type="NCBI Taxonomy" id="930992"/>
    <lineage>
        <taxon>Eukaryota</taxon>
        <taxon>Fungi</taxon>
        <taxon>Dikarya</taxon>
        <taxon>Basidiomycota</taxon>
        <taxon>Agaricomycotina</taxon>
        <taxon>Agaricomycetes</taxon>
        <taxon>Agaricomycetidae</taxon>
        <taxon>Boletales</taxon>
        <taxon>Suillineae</taxon>
        <taxon>Suillaceae</taxon>
        <taxon>Suillus</taxon>
    </lineage>
</organism>
<accession>A0A0D0BIN7</accession>
<gene>
    <name evidence="1" type="ORF">CY34DRAFT_111815</name>
</gene>
<dbReference type="HOGENOM" id="CLU_2814098_0_0_1"/>
<protein>
    <submittedName>
        <fullName evidence="1">Uncharacterized protein</fullName>
    </submittedName>
</protein>
<evidence type="ECO:0000313" key="1">
    <source>
        <dbReference type="EMBL" id="KIK49419.1"/>
    </source>
</evidence>
<reference evidence="1 2" key="1">
    <citation type="submission" date="2014-04" db="EMBL/GenBank/DDBJ databases">
        <authorList>
            <consortium name="DOE Joint Genome Institute"/>
            <person name="Kuo A."/>
            <person name="Ruytinx J."/>
            <person name="Rineau F."/>
            <person name="Colpaert J."/>
            <person name="Kohler A."/>
            <person name="Nagy L.G."/>
            <person name="Floudas D."/>
            <person name="Copeland A."/>
            <person name="Barry K.W."/>
            <person name="Cichocki N."/>
            <person name="Veneault-Fourrey C."/>
            <person name="LaButti K."/>
            <person name="Lindquist E.A."/>
            <person name="Lipzen A."/>
            <person name="Lundell T."/>
            <person name="Morin E."/>
            <person name="Murat C."/>
            <person name="Sun H."/>
            <person name="Tunlid A."/>
            <person name="Henrissat B."/>
            <person name="Grigoriev I.V."/>
            <person name="Hibbett D.S."/>
            <person name="Martin F."/>
            <person name="Nordberg H.P."/>
            <person name="Cantor M.N."/>
            <person name="Hua S.X."/>
        </authorList>
    </citation>
    <scope>NUCLEOTIDE SEQUENCE [LARGE SCALE GENOMIC DNA]</scope>
    <source>
        <strain evidence="1 2">UH-Slu-Lm8-n1</strain>
    </source>
</reference>
<reference evidence="2" key="2">
    <citation type="submission" date="2015-01" db="EMBL/GenBank/DDBJ databases">
        <title>Evolutionary Origins and Diversification of the Mycorrhizal Mutualists.</title>
        <authorList>
            <consortium name="DOE Joint Genome Institute"/>
            <consortium name="Mycorrhizal Genomics Consortium"/>
            <person name="Kohler A."/>
            <person name="Kuo A."/>
            <person name="Nagy L.G."/>
            <person name="Floudas D."/>
            <person name="Copeland A."/>
            <person name="Barry K.W."/>
            <person name="Cichocki N."/>
            <person name="Veneault-Fourrey C."/>
            <person name="LaButti K."/>
            <person name="Lindquist E.A."/>
            <person name="Lipzen A."/>
            <person name="Lundell T."/>
            <person name="Morin E."/>
            <person name="Murat C."/>
            <person name="Riley R."/>
            <person name="Ohm R."/>
            <person name="Sun H."/>
            <person name="Tunlid A."/>
            <person name="Henrissat B."/>
            <person name="Grigoriev I.V."/>
            <person name="Hibbett D.S."/>
            <person name="Martin F."/>
        </authorList>
    </citation>
    <scope>NUCLEOTIDE SEQUENCE [LARGE SCALE GENOMIC DNA]</scope>
    <source>
        <strain evidence="2">UH-Slu-Lm8-n1</strain>
    </source>
</reference>
<name>A0A0D0BIN7_9AGAM</name>
<dbReference type="Proteomes" id="UP000054485">
    <property type="component" value="Unassembled WGS sequence"/>
</dbReference>